<accession>A0A9K3KYP8</accession>
<evidence type="ECO:0000313" key="1">
    <source>
        <dbReference type="EMBL" id="KAG7351603.1"/>
    </source>
</evidence>
<dbReference type="Proteomes" id="UP000693970">
    <property type="component" value="Unassembled WGS sequence"/>
</dbReference>
<name>A0A9K3KYP8_9STRA</name>
<comment type="caution">
    <text evidence="1">The sequence shown here is derived from an EMBL/GenBank/DDBJ whole genome shotgun (WGS) entry which is preliminary data.</text>
</comment>
<dbReference type="AlphaFoldDB" id="A0A9K3KYP8"/>
<organism evidence="1 2">
    <name type="scientific">Nitzschia inconspicua</name>
    <dbReference type="NCBI Taxonomy" id="303405"/>
    <lineage>
        <taxon>Eukaryota</taxon>
        <taxon>Sar</taxon>
        <taxon>Stramenopiles</taxon>
        <taxon>Ochrophyta</taxon>
        <taxon>Bacillariophyta</taxon>
        <taxon>Bacillariophyceae</taxon>
        <taxon>Bacillariophycidae</taxon>
        <taxon>Bacillariales</taxon>
        <taxon>Bacillariaceae</taxon>
        <taxon>Nitzschia</taxon>
    </lineage>
</organism>
<reference evidence="1" key="2">
    <citation type="submission" date="2021-04" db="EMBL/GenBank/DDBJ databases">
        <authorList>
            <person name="Podell S."/>
        </authorList>
    </citation>
    <scope>NUCLEOTIDE SEQUENCE</scope>
    <source>
        <strain evidence="1">Hildebrandi</strain>
    </source>
</reference>
<keyword evidence="2" id="KW-1185">Reference proteome</keyword>
<protein>
    <submittedName>
        <fullName evidence="1">Uncharacterized protein</fullName>
    </submittedName>
</protein>
<sequence>MTHYNMKNAAAKNTMNVNRFLPDSSSLLNVPSSSSNMSSRFQLVYPILLGPASSPDNKIQNTIDMIDAALQVVEWDWDMPVPVNNRRSVSQSSGPEQ</sequence>
<gene>
    <name evidence="1" type="ORF">IV203_010963</name>
</gene>
<dbReference type="EMBL" id="JAGRRH010000018">
    <property type="protein sequence ID" value="KAG7351603.1"/>
    <property type="molecule type" value="Genomic_DNA"/>
</dbReference>
<evidence type="ECO:0000313" key="2">
    <source>
        <dbReference type="Proteomes" id="UP000693970"/>
    </source>
</evidence>
<reference evidence="1" key="1">
    <citation type="journal article" date="2021" name="Sci. Rep.">
        <title>Diploid genomic architecture of Nitzschia inconspicua, an elite biomass production diatom.</title>
        <authorList>
            <person name="Oliver A."/>
            <person name="Podell S."/>
            <person name="Pinowska A."/>
            <person name="Traller J.C."/>
            <person name="Smith S.R."/>
            <person name="McClure R."/>
            <person name="Beliaev A."/>
            <person name="Bohutskyi P."/>
            <person name="Hill E.A."/>
            <person name="Rabines A."/>
            <person name="Zheng H."/>
            <person name="Allen L.Z."/>
            <person name="Kuo A."/>
            <person name="Grigoriev I.V."/>
            <person name="Allen A.E."/>
            <person name="Hazlebeck D."/>
            <person name="Allen E.E."/>
        </authorList>
    </citation>
    <scope>NUCLEOTIDE SEQUENCE</scope>
    <source>
        <strain evidence="1">Hildebrandi</strain>
    </source>
</reference>
<proteinExistence type="predicted"/>